<dbReference type="Proteomes" id="UP001520878">
    <property type="component" value="Unassembled WGS sequence"/>
</dbReference>
<evidence type="ECO:0000259" key="2">
    <source>
        <dbReference type="Pfam" id="PF13590"/>
    </source>
</evidence>
<comment type="caution">
    <text evidence="3">The sequence shown here is derived from an EMBL/GenBank/DDBJ whole genome shotgun (WGS) entry which is preliminary data.</text>
</comment>
<reference evidence="3 4" key="1">
    <citation type="submission" date="2021-10" db="EMBL/GenBank/DDBJ databases">
        <title>Draft genome of Aestuariibacter halophilus JC2043.</title>
        <authorList>
            <person name="Emsley S.A."/>
            <person name="Pfannmuller K.M."/>
            <person name="Ushijima B."/>
            <person name="Saw J.H."/>
            <person name="Videau P."/>
        </authorList>
    </citation>
    <scope>NUCLEOTIDE SEQUENCE [LARGE SCALE GENOMIC DNA]</scope>
    <source>
        <strain evidence="3 4">JC2043</strain>
    </source>
</reference>
<feature type="domain" description="DUF4136" evidence="2">
    <location>
        <begin position="35"/>
        <end position="181"/>
    </location>
</feature>
<protein>
    <submittedName>
        <fullName evidence="3">DUF4136 domain-containing protein</fullName>
    </submittedName>
</protein>
<evidence type="ECO:0000256" key="1">
    <source>
        <dbReference type="SAM" id="SignalP"/>
    </source>
</evidence>
<keyword evidence="4" id="KW-1185">Reference proteome</keyword>
<organism evidence="3 4">
    <name type="scientific">Fluctibacter halophilus</name>
    <dbReference type="NCBI Taxonomy" id="226011"/>
    <lineage>
        <taxon>Bacteria</taxon>
        <taxon>Pseudomonadati</taxon>
        <taxon>Pseudomonadota</taxon>
        <taxon>Gammaproteobacteria</taxon>
        <taxon>Alteromonadales</taxon>
        <taxon>Alteromonadaceae</taxon>
        <taxon>Fluctibacter</taxon>
    </lineage>
</organism>
<feature type="signal peptide" evidence="1">
    <location>
        <begin position="1"/>
        <end position="18"/>
    </location>
</feature>
<sequence>MKYPVVFLVLAMLSGLMGGCSSTPTVRSSGAAQSEIAASKTYAFIDEETLLRSNPEFPEMNVHAIDAEIREALISALSVKGFTKVDATEADLLIGFAVSAEQRSDIYEVYLNRRFAMPPRALVVNADDYIEGGLIVDIFSAKRGLPLWHGWAKQRFFSKPSEERRKQTISDAVSSIITGLPDSQ</sequence>
<feature type="chain" id="PRO_5046899026" evidence="1">
    <location>
        <begin position="19"/>
        <end position="184"/>
    </location>
</feature>
<keyword evidence="1" id="KW-0732">Signal</keyword>
<dbReference type="EMBL" id="JAJEWP010000001">
    <property type="protein sequence ID" value="MCC2615040.1"/>
    <property type="molecule type" value="Genomic_DNA"/>
</dbReference>
<dbReference type="Pfam" id="PF13590">
    <property type="entry name" value="DUF4136"/>
    <property type="match status" value="1"/>
</dbReference>
<evidence type="ECO:0000313" key="4">
    <source>
        <dbReference type="Proteomes" id="UP001520878"/>
    </source>
</evidence>
<name>A0ABS8G3D0_9ALTE</name>
<evidence type="ECO:0000313" key="3">
    <source>
        <dbReference type="EMBL" id="MCC2615040.1"/>
    </source>
</evidence>
<dbReference type="InterPro" id="IPR025411">
    <property type="entry name" value="DUF4136"/>
</dbReference>
<dbReference type="Gene3D" id="3.30.160.670">
    <property type="match status" value="1"/>
</dbReference>
<dbReference type="PROSITE" id="PS51257">
    <property type="entry name" value="PROKAR_LIPOPROTEIN"/>
    <property type="match status" value="1"/>
</dbReference>
<gene>
    <name evidence="3" type="ORF">LJ739_02135</name>
</gene>
<accession>A0ABS8G3D0</accession>
<dbReference type="RefSeq" id="WP_229156953.1">
    <property type="nucleotide sequence ID" value="NZ_JAJEWP010000001.1"/>
</dbReference>
<proteinExistence type="predicted"/>